<dbReference type="AlphaFoldDB" id="A0A553V273"/>
<gene>
    <name evidence="2" type="ORF">FNE76_01220</name>
</gene>
<evidence type="ECO:0000313" key="3">
    <source>
        <dbReference type="Proteomes" id="UP000319322"/>
    </source>
</evidence>
<name>A0A553V273_9HELI</name>
<dbReference type="RefSeq" id="WP_120948307.1">
    <property type="nucleotide sequence ID" value="NZ_QXQS01000008.1"/>
</dbReference>
<accession>A0A553V273</accession>
<dbReference type="Proteomes" id="UP000319322">
    <property type="component" value="Unassembled WGS sequence"/>
</dbReference>
<dbReference type="EMBL" id="VKGC01000002">
    <property type="protein sequence ID" value="TSA86583.1"/>
    <property type="molecule type" value="Genomic_DNA"/>
</dbReference>
<dbReference type="Pfam" id="PF03235">
    <property type="entry name" value="GmrSD_N"/>
    <property type="match status" value="1"/>
</dbReference>
<proteinExistence type="predicted"/>
<keyword evidence="3" id="KW-1185">Reference proteome</keyword>
<dbReference type="InterPro" id="IPR004919">
    <property type="entry name" value="GmrSD_N"/>
</dbReference>
<evidence type="ECO:0000313" key="2">
    <source>
        <dbReference type="EMBL" id="TSA86583.1"/>
    </source>
</evidence>
<protein>
    <submittedName>
        <fullName evidence="2">DUF262 domain-containing protein</fullName>
    </submittedName>
</protein>
<feature type="domain" description="GmrSD restriction endonucleases N-terminal" evidence="1">
    <location>
        <begin position="8"/>
        <end position="217"/>
    </location>
</feature>
<reference evidence="3" key="2">
    <citation type="submission" date="2019-07" db="EMBL/GenBank/DDBJ databases">
        <title>Helicobacter labacensis sp. nov., Helicobacter mehlei sp. nov. and Helicobacter vulpis sp. nov., isolated from gastric mucosa of red fox (Vulpis vulpis).</title>
        <authorList>
            <person name="Papic B."/>
        </authorList>
    </citation>
    <scope>NUCLEOTIDE SEQUENCE [LARGE SCALE GENOMIC DNA]</scope>
    <source>
        <strain evidence="3">L8b</strain>
    </source>
</reference>
<reference evidence="2 3" key="1">
    <citation type="submission" date="2019-07" db="EMBL/GenBank/DDBJ databases">
        <title>Helicobacter labacensis sp. nov., Helicobacter mehlei sp. nov. and Helicobacter vulpis sp. nov., isolated from gastric mucosa of red fox (Vulpis vulpis).</title>
        <authorList>
            <person name="Kusar D."/>
            <person name="Gruntar I."/>
            <person name="Pate M."/>
            <person name="Zajc U."/>
            <person name="Ocepek M."/>
        </authorList>
    </citation>
    <scope>NUCLEOTIDE SEQUENCE [LARGE SCALE GENOMIC DNA]</scope>
    <source>
        <strain evidence="2 3">L8b</strain>
    </source>
</reference>
<organism evidence="2 3">
    <name type="scientific">Helicobacter mehlei</name>
    <dbReference type="NCBI Taxonomy" id="2316080"/>
    <lineage>
        <taxon>Bacteria</taxon>
        <taxon>Pseudomonadati</taxon>
        <taxon>Campylobacterota</taxon>
        <taxon>Epsilonproteobacteria</taxon>
        <taxon>Campylobacterales</taxon>
        <taxon>Helicobacteraceae</taxon>
        <taxon>Helicobacter</taxon>
    </lineage>
</organism>
<evidence type="ECO:0000259" key="1">
    <source>
        <dbReference type="Pfam" id="PF03235"/>
    </source>
</evidence>
<sequence length="727" mass="84913">MQVFSLTTFLQTYKAVKVPMLQRDYAQGRKSQESTANAFLEVLFNTLQTGQDLHLDFIYGYKEQTCFIPIDGQQRLTTLWLLYFYCYKRANQLNGVRALLAKFTYATRLGSKDFCQNLIKKDFKLDDQTPSQTIKNMGGIIVGKDDSDNDPTVKAMLRMLDLIHVQYKECPNITLEHLECITFTVFDMEDFKLGEELYIKMNARGRQLSAYENLKAFMEAKQNIPASLLESIDNKWSDYFFEGKPNNLDNRGLCFLHYANVFFSLESSTREDISEAINPNKPINAFYAPLQELQHIQTLDHAMDLLVTHNAQGFFNINAAFFHLRTEEGRVEYGILEYKKIAYFFALLALAKHCPKPSQKAFQDYWRVCKHFIENHRLGDPTNLKSFGQLFNFIAPGAQDIYRFLDQHPTHSFHSDIYALEVRKARLILQDRQTKQGWEAILNATSDHEFLRGWVDFLLNFSDAHFDEKTPFSKNFNYNSPNLEKFQQYATLTMQIYNEDFLDQHFRLFQRAFLCVGNYSFYYTNFFYGNNPTQHFLDREAIHDLLEGSFNTGLPYFKTFLDKLSGAGDLEKKMRNFWGDYTKSNAFLQRGWWDQLLIKQKGLFEFVNAKKDIAPRSRRIAFEWHDSVMIRVFLCNGTKLFYSTALDLLGFGFYLYCQEKNITGLSPYINDNKEKNYPKSTHFKIHGKRVCADSQNKTIHIGKESYPIDLGNVFSSFDRVSKEAFDI</sequence>
<reference evidence="2 3" key="3">
    <citation type="submission" date="2019-07" db="EMBL/GenBank/DDBJ databases">
        <authorList>
            <person name="Papic B."/>
        </authorList>
    </citation>
    <scope>NUCLEOTIDE SEQUENCE [LARGE SCALE GENOMIC DNA]</scope>
    <source>
        <strain evidence="2 3">L8b</strain>
    </source>
</reference>
<comment type="caution">
    <text evidence="2">The sequence shown here is derived from an EMBL/GenBank/DDBJ whole genome shotgun (WGS) entry which is preliminary data.</text>
</comment>